<dbReference type="AlphaFoldDB" id="A0A1V9JWP9"/>
<accession>A0A1V9JWP9</accession>
<dbReference type="EMBL" id="CP034672">
    <property type="protein sequence ID" value="AZS26086.1"/>
    <property type="molecule type" value="Genomic_DNA"/>
</dbReference>
<organism evidence="2 5">
    <name type="scientific">Vibrio anguillarum</name>
    <name type="common">Listonella anguillarum</name>
    <dbReference type="NCBI Taxonomy" id="55601"/>
    <lineage>
        <taxon>Bacteria</taxon>
        <taxon>Pseudomonadati</taxon>
        <taxon>Pseudomonadota</taxon>
        <taxon>Gammaproteobacteria</taxon>
        <taxon>Vibrionales</taxon>
        <taxon>Vibrionaceae</taxon>
        <taxon>Vibrio</taxon>
    </lineage>
</organism>
<proteinExistence type="predicted"/>
<dbReference type="EMBL" id="SCLC01000002">
    <property type="protein sequence ID" value="MBF4434057.1"/>
    <property type="molecule type" value="Genomic_DNA"/>
</dbReference>
<dbReference type="Proteomes" id="UP000256923">
    <property type="component" value="Chromosome 1"/>
</dbReference>
<dbReference type="Proteomes" id="UP000786185">
    <property type="component" value="Unassembled WGS sequence"/>
</dbReference>
<dbReference type="OrthoDB" id="5879551at2"/>
<reference evidence="1 4" key="1">
    <citation type="submission" date="2018-12" db="EMBL/GenBank/DDBJ databases">
        <title>Characterization and Draft Genome of Vibrio anguillarum J360 Marine Pathogen Isolated from an Outbreak in Lumpfish (Cyclopterus lumpus).</title>
        <authorList>
            <person name="Vasquez J.I."/>
            <person name="Cao T."/>
            <person name="Chakraborty S."/>
            <person name="Gnanagobal H."/>
            <person name="Wescot J."/>
            <person name="Boyce D."/>
            <person name="Santander J."/>
        </authorList>
    </citation>
    <scope>NUCLEOTIDE SEQUENCE [LARGE SCALE GENOMIC DNA]</scope>
    <source>
        <strain evidence="1 4">J360</strain>
    </source>
</reference>
<evidence type="ECO:0000313" key="3">
    <source>
        <dbReference type="EMBL" id="MBF4434057.1"/>
    </source>
</evidence>
<evidence type="ECO:0000313" key="2">
    <source>
        <dbReference type="EMBL" id="MBF4270724.1"/>
    </source>
</evidence>
<sequence>MVTTTMEVIEMKRASSTYRLQLIKDVVTRHQRTDPMANYIQQLLTEKPNMEQPDVNKRFHGNHFDEHAGGWVSDFWGMK</sequence>
<reference evidence="2 5" key="2">
    <citation type="journal article" date="2021" name="PeerJ">
        <title>Analysis of 44 Vibrio anguillarum genomes reveals high genetic diversity.</title>
        <authorList>
            <person name="Hansen M.J."/>
            <person name="Dalsgaard I."/>
        </authorList>
    </citation>
    <scope>NUCLEOTIDE SEQUENCE [LARGE SCALE GENOMIC DNA]</scope>
    <source>
        <strain evidence="2 5">17-16730-2A</strain>
        <strain evidence="3">850617-1/1</strain>
    </source>
</reference>
<dbReference type="EMBL" id="RDOM01000003">
    <property type="protein sequence ID" value="MBF4270724.1"/>
    <property type="molecule type" value="Genomic_DNA"/>
</dbReference>
<evidence type="ECO:0000313" key="5">
    <source>
        <dbReference type="Proteomes" id="UP000722957"/>
    </source>
</evidence>
<dbReference type="OMA" id="THSTHDV"/>
<evidence type="ECO:0000313" key="1">
    <source>
        <dbReference type="EMBL" id="AZS26086.1"/>
    </source>
</evidence>
<protein>
    <submittedName>
        <fullName evidence="2">Uncharacterized protein</fullName>
    </submittedName>
</protein>
<name>A0A1V9JWP9_VIBAN</name>
<evidence type="ECO:0000313" key="4">
    <source>
        <dbReference type="Proteomes" id="UP000256923"/>
    </source>
</evidence>
<dbReference type="Proteomes" id="UP000722957">
    <property type="component" value="Unassembled WGS sequence"/>
</dbReference>
<gene>
    <name evidence="1" type="ORF">DYL72_14305</name>
    <name evidence="2" type="ORF">EAY07_01410</name>
    <name evidence="3" type="ORF">ERJ77_06015</name>
</gene>